<dbReference type="AlphaFoldDB" id="A0A927Q0K1"/>
<feature type="region of interest" description="Disordered" evidence="1">
    <location>
        <begin position="1"/>
        <end position="55"/>
    </location>
</feature>
<proteinExistence type="predicted"/>
<dbReference type="EMBL" id="JACYXZ010000001">
    <property type="protein sequence ID" value="MBD8868529.1"/>
    <property type="molecule type" value="Genomic_DNA"/>
</dbReference>
<evidence type="ECO:0000313" key="2">
    <source>
        <dbReference type="EMBL" id="MBD8868529.1"/>
    </source>
</evidence>
<sequence>MIAPHPLASWVQLRQSPRPGVRGRRRGDQGPDSEDRTTPRTRFGRRRGGSDTPDT</sequence>
<dbReference type="Proteomes" id="UP000616839">
    <property type="component" value="Unassembled WGS sequence"/>
</dbReference>
<reference evidence="2" key="1">
    <citation type="submission" date="2020-09" db="EMBL/GenBank/DDBJ databases">
        <title>Nocardioides sp. strain MJB4 16S ribosomal RNA gene Genome sequencing and assembly.</title>
        <authorList>
            <person name="Kim I."/>
        </authorList>
    </citation>
    <scope>NUCLEOTIDE SEQUENCE</scope>
    <source>
        <strain evidence="2">MJB4</strain>
    </source>
</reference>
<feature type="compositionally biased region" description="Basic and acidic residues" evidence="1">
    <location>
        <begin position="26"/>
        <end position="38"/>
    </location>
</feature>
<gene>
    <name evidence="2" type="ORF">IE331_02730</name>
</gene>
<accession>A0A927Q0K1</accession>
<evidence type="ECO:0000256" key="1">
    <source>
        <dbReference type="SAM" id="MobiDB-lite"/>
    </source>
</evidence>
<evidence type="ECO:0000313" key="3">
    <source>
        <dbReference type="Proteomes" id="UP000616839"/>
    </source>
</evidence>
<name>A0A927Q0K1_9ACTN</name>
<protein>
    <submittedName>
        <fullName evidence="2">Uncharacterized protein</fullName>
    </submittedName>
</protein>
<dbReference type="RefSeq" id="WP_192140237.1">
    <property type="nucleotide sequence ID" value="NZ_JACYXZ010000001.1"/>
</dbReference>
<comment type="caution">
    <text evidence="2">The sequence shown here is derived from an EMBL/GenBank/DDBJ whole genome shotgun (WGS) entry which is preliminary data.</text>
</comment>
<keyword evidence="3" id="KW-1185">Reference proteome</keyword>
<organism evidence="2 3">
    <name type="scientific">Nocardioides donggukensis</name>
    <dbReference type="NCBI Taxonomy" id="2774019"/>
    <lineage>
        <taxon>Bacteria</taxon>
        <taxon>Bacillati</taxon>
        <taxon>Actinomycetota</taxon>
        <taxon>Actinomycetes</taxon>
        <taxon>Propionibacteriales</taxon>
        <taxon>Nocardioidaceae</taxon>
        <taxon>Nocardioides</taxon>
    </lineage>
</organism>